<dbReference type="AlphaFoldDB" id="L7LFA0"/>
<accession>L7LFA0</accession>
<gene>
    <name evidence="1" type="ORF">GOHSU_48_00170</name>
</gene>
<proteinExistence type="predicted"/>
<comment type="caution">
    <text evidence="1">The sequence shown here is derived from an EMBL/GenBank/DDBJ whole genome shotgun (WGS) entry which is preliminary data.</text>
</comment>
<name>L7LFA0_9ACTN</name>
<organism evidence="1 2">
    <name type="scientific">Gordonia hirsuta DSM 44140 = NBRC 16056</name>
    <dbReference type="NCBI Taxonomy" id="1121927"/>
    <lineage>
        <taxon>Bacteria</taxon>
        <taxon>Bacillati</taxon>
        <taxon>Actinomycetota</taxon>
        <taxon>Actinomycetes</taxon>
        <taxon>Mycobacteriales</taxon>
        <taxon>Gordoniaceae</taxon>
        <taxon>Gordonia</taxon>
    </lineage>
</organism>
<evidence type="ECO:0000313" key="1">
    <source>
        <dbReference type="EMBL" id="GAC58757.1"/>
    </source>
</evidence>
<protein>
    <submittedName>
        <fullName evidence="1">Uncharacterized protein</fullName>
    </submittedName>
</protein>
<sequence>MADRTAVWVPRAAASELRAAAPDSLGGADLVALSETGFLLFDRPICATSLGNGGPLGISPINGVIWWAAAFDGNTFDYCPAEPNVVMVHVLSTTVSPDSPWGPQIWEGSTLSDIGVFLLPVGGHLAGPPASVEDDLTPLIELLFGFGVAACEFGLQASA</sequence>
<dbReference type="Proteomes" id="UP000053405">
    <property type="component" value="Unassembled WGS sequence"/>
</dbReference>
<evidence type="ECO:0000313" key="2">
    <source>
        <dbReference type="Proteomes" id="UP000053405"/>
    </source>
</evidence>
<keyword evidence="2" id="KW-1185">Reference proteome</keyword>
<reference evidence="1 2" key="1">
    <citation type="submission" date="2012-12" db="EMBL/GenBank/DDBJ databases">
        <title>Whole genome shotgun sequence of Gordonia hirsuta NBRC 16056.</title>
        <authorList>
            <person name="Isaki-Nakamura S."/>
            <person name="Hosoyama A."/>
            <person name="Tsuchikane K."/>
            <person name="Katsumata H."/>
            <person name="Baba S."/>
            <person name="Yamazaki S."/>
            <person name="Fujita N."/>
        </authorList>
    </citation>
    <scope>NUCLEOTIDE SEQUENCE [LARGE SCALE GENOMIC DNA]</scope>
    <source>
        <strain evidence="1 2">NBRC 16056</strain>
    </source>
</reference>
<dbReference type="EMBL" id="BANT01000048">
    <property type="protein sequence ID" value="GAC58757.1"/>
    <property type="molecule type" value="Genomic_DNA"/>
</dbReference>
<dbReference type="eggNOG" id="ENOG5030DR5">
    <property type="taxonomic scope" value="Bacteria"/>
</dbReference>